<organism evidence="4 5">
    <name type="scientific">Lingula anatina</name>
    <name type="common">Brachiopod</name>
    <name type="synonym">Lingula unguis</name>
    <dbReference type="NCBI Taxonomy" id="7574"/>
    <lineage>
        <taxon>Eukaryota</taxon>
        <taxon>Metazoa</taxon>
        <taxon>Spiralia</taxon>
        <taxon>Lophotrochozoa</taxon>
        <taxon>Brachiopoda</taxon>
        <taxon>Linguliformea</taxon>
        <taxon>Lingulata</taxon>
        <taxon>Lingulida</taxon>
        <taxon>Linguloidea</taxon>
        <taxon>Lingulidae</taxon>
        <taxon>Lingula</taxon>
    </lineage>
</organism>
<evidence type="ECO:0000313" key="4">
    <source>
        <dbReference type="Proteomes" id="UP000085678"/>
    </source>
</evidence>
<feature type="domain" description="Phthiocerol/phthiodiolone dimycocerosyl transferase C-terminal" evidence="3">
    <location>
        <begin position="171"/>
        <end position="326"/>
    </location>
</feature>
<dbReference type="OrthoDB" id="6345137at2759"/>
<dbReference type="InterPro" id="IPR052058">
    <property type="entry name" value="Alcohol_O-acetyltransferase"/>
</dbReference>
<gene>
    <name evidence="5" type="primary">LOC106178627</name>
</gene>
<dbReference type="KEGG" id="lak:106178627"/>
<dbReference type="GeneID" id="106178627"/>
<dbReference type="InterPro" id="IPR031641">
    <property type="entry name" value="PapA_C"/>
</dbReference>
<dbReference type="GO" id="GO:0016746">
    <property type="term" value="F:acyltransferase activity"/>
    <property type="evidence" value="ECO:0007669"/>
    <property type="project" value="UniProtKB-KW"/>
</dbReference>
<dbReference type="PANTHER" id="PTHR28037:SF1">
    <property type="entry name" value="ALCOHOL O-ACETYLTRANSFERASE 1-RELATED"/>
    <property type="match status" value="1"/>
</dbReference>
<keyword evidence="2" id="KW-0012">Acyltransferase</keyword>
<dbReference type="Gene3D" id="3.30.559.30">
    <property type="entry name" value="Nonribosomal peptide synthetase, condensation domain"/>
    <property type="match status" value="1"/>
</dbReference>
<name>A0A1S3K4K0_LINAN</name>
<accession>A0A1S3K4K0</accession>
<keyword evidence="1" id="KW-0808">Transferase</keyword>
<dbReference type="RefSeq" id="XP_013417344.1">
    <property type="nucleotide sequence ID" value="XM_013561890.1"/>
</dbReference>
<evidence type="ECO:0000256" key="2">
    <source>
        <dbReference type="ARBA" id="ARBA00023315"/>
    </source>
</evidence>
<dbReference type="Proteomes" id="UP000085678">
    <property type="component" value="Unplaced"/>
</dbReference>
<evidence type="ECO:0000259" key="3">
    <source>
        <dbReference type="Pfam" id="PF16911"/>
    </source>
</evidence>
<dbReference type="InParanoid" id="A0A1S3K4K0"/>
<dbReference type="SUPFAM" id="SSF52777">
    <property type="entry name" value="CoA-dependent acyltransferases"/>
    <property type="match status" value="2"/>
</dbReference>
<evidence type="ECO:0000256" key="1">
    <source>
        <dbReference type="ARBA" id="ARBA00022679"/>
    </source>
</evidence>
<proteinExistence type="predicted"/>
<dbReference type="Gene3D" id="3.30.559.10">
    <property type="entry name" value="Chloramphenicol acetyltransferase-like domain"/>
    <property type="match status" value="1"/>
</dbReference>
<protein>
    <submittedName>
        <fullName evidence="5">Uncharacterized protein LOC106178627</fullName>
    </submittedName>
</protein>
<evidence type="ECO:0000313" key="5">
    <source>
        <dbReference type="RefSeq" id="XP_013417344.1"/>
    </source>
</evidence>
<dbReference type="AlphaFoldDB" id="A0A1S3K4K0"/>
<keyword evidence="4" id="KW-1185">Reference proteome</keyword>
<sequence length="398" mass="45190">MHFKYMDVPRVDFELIEATAEDNWEKIHEDMMRVLFDTANGPLWRVRIMSMPQRNADSTMKGNVNENDLFNSVVVFGIHHSILDGISNLFMLRRLINILNAAMLGVKCEDGDTVMLHQALEDLLPKDEMAFSWRDYLQIAKAKFIKWFPSKSLYMKRFLPPTAVGDTYTKTVAVEFSIPETERILAKCKDHGTTVHGVFFAAASMAMASLVYDGKPPSVLNIGSTHAVNMRRFLPPELNAAFGLLVWTPAVTLITPTTVAYSALWRLAKNATQVVHSALRNGDVTQSYKIEKHMGDDSVKRMLAYPDCTMEFFMSNIGDCDKLCPPGEEDYEVHATRIVTSTALRRYPAPFVHYLHKFRGRFCYNIDYCTNRVSDTNAHKYAELTVELMKMAAGDEQT</sequence>
<dbReference type="PANTHER" id="PTHR28037">
    <property type="entry name" value="ALCOHOL O-ACETYLTRANSFERASE 1-RELATED"/>
    <property type="match status" value="1"/>
</dbReference>
<dbReference type="Pfam" id="PF16911">
    <property type="entry name" value="PapA_C"/>
    <property type="match status" value="1"/>
</dbReference>
<reference evidence="5" key="1">
    <citation type="submission" date="2025-08" db="UniProtKB">
        <authorList>
            <consortium name="RefSeq"/>
        </authorList>
    </citation>
    <scope>IDENTIFICATION</scope>
    <source>
        <tissue evidence="5">Gonads</tissue>
    </source>
</reference>
<dbReference type="InterPro" id="IPR023213">
    <property type="entry name" value="CAT-like_dom_sf"/>
</dbReference>